<accession>A0A0F8YAS7</accession>
<dbReference type="AlphaFoldDB" id="A0A0F8YAS7"/>
<dbReference type="EMBL" id="LAZR01054469">
    <property type="protein sequence ID" value="KKK78488.1"/>
    <property type="molecule type" value="Genomic_DNA"/>
</dbReference>
<reference evidence="2" key="1">
    <citation type="journal article" date="2015" name="Nature">
        <title>Complex archaea that bridge the gap between prokaryotes and eukaryotes.</title>
        <authorList>
            <person name="Spang A."/>
            <person name="Saw J.H."/>
            <person name="Jorgensen S.L."/>
            <person name="Zaremba-Niedzwiedzka K."/>
            <person name="Martijn J."/>
            <person name="Lind A.E."/>
            <person name="van Eijk R."/>
            <person name="Schleper C."/>
            <person name="Guy L."/>
            <person name="Ettema T.J."/>
        </authorList>
    </citation>
    <scope>NUCLEOTIDE SEQUENCE</scope>
</reference>
<name>A0A0F8YAS7_9ZZZZ</name>
<evidence type="ECO:0000256" key="1">
    <source>
        <dbReference type="SAM" id="MobiDB-lite"/>
    </source>
</evidence>
<proteinExistence type="predicted"/>
<evidence type="ECO:0000313" key="2">
    <source>
        <dbReference type="EMBL" id="KKK78488.1"/>
    </source>
</evidence>
<gene>
    <name evidence="2" type="ORF">LCGC14_2843080</name>
</gene>
<comment type="caution">
    <text evidence="2">The sequence shown here is derived from an EMBL/GenBank/DDBJ whole genome shotgun (WGS) entry which is preliminary data.</text>
</comment>
<feature type="compositionally biased region" description="Basic and acidic residues" evidence="1">
    <location>
        <begin position="20"/>
        <end position="36"/>
    </location>
</feature>
<feature type="region of interest" description="Disordered" evidence="1">
    <location>
        <begin position="1"/>
        <end position="43"/>
    </location>
</feature>
<protein>
    <submittedName>
        <fullName evidence="2">Uncharacterized protein</fullName>
    </submittedName>
</protein>
<feature type="non-terminal residue" evidence="2">
    <location>
        <position position="1"/>
    </location>
</feature>
<sequence length="178" mass="20146">TTSAGESAIREAPSYEPDEAEKSSVAEDLDLGRPDDPDYEGAPLKSKFEVLEEESADRRFEFVGLVKQWPPIADVYYAIMMAGDNNSAEPIGEATIHLETSRVAGSSNRWYVDDRLKEHFFVQHDPSMNHPLSTMVKQLGHHVLWVYERGQAADFPSEPIGYIHNGNLFRRPKIWQEA</sequence>
<organism evidence="2">
    <name type="scientific">marine sediment metagenome</name>
    <dbReference type="NCBI Taxonomy" id="412755"/>
    <lineage>
        <taxon>unclassified sequences</taxon>
        <taxon>metagenomes</taxon>
        <taxon>ecological metagenomes</taxon>
    </lineage>
</organism>